<feature type="binding site" evidence="4">
    <location>
        <begin position="8"/>
        <end position="15"/>
    </location>
    <ligand>
        <name>ATP</name>
        <dbReference type="ChEBI" id="CHEBI:30616"/>
    </ligand>
</feature>
<evidence type="ECO:0000313" key="7">
    <source>
        <dbReference type="EMBL" id="ANU77074.1"/>
    </source>
</evidence>
<dbReference type="Pfam" id="PF22740">
    <property type="entry name" value="PapZ_C"/>
    <property type="match status" value="1"/>
</dbReference>
<evidence type="ECO:0000256" key="2">
    <source>
        <dbReference type="ARBA" id="ARBA00022840"/>
    </source>
</evidence>
<proteinExistence type="inferred from homology"/>
<dbReference type="HAMAP" id="MF_00636">
    <property type="entry name" value="RapZ_like"/>
    <property type="match status" value="1"/>
</dbReference>
<accession>A0A1C7IDR5</accession>
<evidence type="ECO:0000259" key="5">
    <source>
        <dbReference type="Pfam" id="PF03668"/>
    </source>
</evidence>
<name>A0A1C7IDR5_9FIRM</name>
<dbReference type="RefSeq" id="WP_065543205.1">
    <property type="nucleotide sequence ID" value="NZ_CP015405.2"/>
</dbReference>
<dbReference type="InterPro" id="IPR027417">
    <property type="entry name" value="P-loop_NTPase"/>
</dbReference>
<dbReference type="PANTHER" id="PTHR30448:SF0">
    <property type="entry name" value="RNASE ADAPTER PROTEIN RAPZ"/>
    <property type="match status" value="1"/>
</dbReference>
<dbReference type="InterPro" id="IPR053930">
    <property type="entry name" value="RapZ-like_N"/>
</dbReference>
<organism evidence="7 8">
    <name type="scientific">Blautia pseudococcoides</name>
    <dbReference type="NCBI Taxonomy" id="1796616"/>
    <lineage>
        <taxon>Bacteria</taxon>
        <taxon>Bacillati</taxon>
        <taxon>Bacillota</taxon>
        <taxon>Clostridia</taxon>
        <taxon>Lachnospirales</taxon>
        <taxon>Lachnospiraceae</taxon>
        <taxon>Blautia</taxon>
    </lineage>
</organism>
<dbReference type="GO" id="GO:0005524">
    <property type="term" value="F:ATP binding"/>
    <property type="evidence" value="ECO:0007669"/>
    <property type="project" value="UniProtKB-UniRule"/>
</dbReference>
<dbReference type="Proteomes" id="UP000092574">
    <property type="component" value="Chromosome"/>
</dbReference>
<dbReference type="EMBL" id="CP015405">
    <property type="protein sequence ID" value="ANU77074.1"/>
    <property type="molecule type" value="Genomic_DNA"/>
</dbReference>
<keyword evidence="3 4" id="KW-0342">GTP-binding</keyword>
<keyword evidence="1 4" id="KW-0547">Nucleotide-binding</keyword>
<dbReference type="InterPro" id="IPR053931">
    <property type="entry name" value="RapZ_C"/>
</dbReference>
<evidence type="ECO:0000259" key="6">
    <source>
        <dbReference type="Pfam" id="PF22740"/>
    </source>
</evidence>
<feature type="domain" description="RapZ-like N-terminal" evidence="5">
    <location>
        <begin position="1"/>
        <end position="158"/>
    </location>
</feature>
<dbReference type="GO" id="GO:0005525">
    <property type="term" value="F:GTP binding"/>
    <property type="evidence" value="ECO:0007669"/>
    <property type="project" value="UniProtKB-UniRule"/>
</dbReference>
<feature type="domain" description="RapZ C-terminal" evidence="6">
    <location>
        <begin position="165"/>
        <end position="285"/>
    </location>
</feature>
<evidence type="ECO:0000313" key="8">
    <source>
        <dbReference type="Proteomes" id="UP000092574"/>
    </source>
</evidence>
<dbReference type="OrthoDB" id="9784461at2"/>
<sequence>MRFVIVTGMSGAGKSTALKMLEDMEYFCVDNLPILLIEKFAQLVKDGSSGEIERVAVGVDIRSGKALSELEHVLERLRLPGFLPEILFLDADDKTLVKRYKETRRSHPLSGNGRVDEGIKLERSRLAFLREFADYILDTSQLLTRELKEELEKIFVENQKFKNLMITVLSFGFKYGIPGDSDLVFDVRFLPNPYYIEGMRFLSGNDKPVSDYVMGFELSQEFSHKLEDMLRFLIPNYISEGKSQLVIAIGCTGGKHRSVTLANELYRRLKKSEEYGIRIEHRDIEKDAKKCHSPEA</sequence>
<dbReference type="InterPro" id="IPR005337">
    <property type="entry name" value="RapZ-like"/>
</dbReference>
<evidence type="ECO:0000256" key="1">
    <source>
        <dbReference type="ARBA" id="ARBA00022741"/>
    </source>
</evidence>
<reference evidence="7" key="1">
    <citation type="submission" date="2017-04" db="EMBL/GenBank/DDBJ databases">
        <title>Complete Genome Sequences of Twelve Strains of a Stable Defined Moderately Diverse Mouse Microbiota 2 (sDMDMm2).</title>
        <authorList>
            <person name="Uchimura Y."/>
            <person name="Wyss M."/>
            <person name="Brugiroux S."/>
            <person name="Limenitakis J.P."/>
            <person name="Stecher B."/>
            <person name="McCoy K.D."/>
            <person name="Macpherson A.J."/>
        </authorList>
    </citation>
    <scope>NUCLEOTIDE SEQUENCE</scope>
    <source>
        <strain evidence="7">YL58</strain>
    </source>
</reference>
<dbReference type="AlphaFoldDB" id="A0A1C7IDR5"/>
<evidence type="ECO:0000256" key="3">
    <source>
        <dbReference type="ARBA" id="ARBA00023134"/>
    </source>
</evidence>
<dbReference type="SUPFAM" id="SSF52540">
    <property type="entry name" value="P-loop containing nucleoside triphosphate hydrolases"/>
    <property type="match status" value="1"/>
</dbReference>
<keyword evidence="2 4" id="KW-0067">ATP-binding</keyword>
<dbReference type="PANTHER" id="PTHR30448">
    <property type="entry name" value="RNASE ADAPTER PROTEIN RAPZ"/>
    <property type="match status" value="1"/>
</dbReference>
<dbReference type="KEGG" id="byl:A4V09_15685"/>
<dbReference type="STRING" id="1796616.A4V09_15685"/>
<feature type="binding site" evidence="4">
    <location>
        <begin position="60"/>
        <end position="63"/>
    </location>
    <ligand>
        <name>GTP</name>
        <dbReference type="ChEBI" id="CHEBI:37565"/>
    </ligand>
</feature>
<dbReference type="Pfam" id="PF03668">
    <property type="entry name" value="RapZ-like_N"/>
    <property type="match status" value="1"/>
</dbReference>
<gene>
    <name evidence="7" type="ORF">A4V09_15685</name>
</gene>
<evidence type="ECO:0000256" key="4">
    <source>
        <dbReference type="HAMAP-Rule" id="MF_00636"/>
    </source>
</evidence>
<dbReference type="Gene3D" id="3.40.50.300">
    <property type="entry name" value="P-loop containing nucleotide triphosphate hydrolases"/>
    <property type="match status" value="1"/>
</dbReference>
<protein>
    <submittedName>
        <fullName evidence="7">RNase adaptor protein RapZ</fullName>
    </submittedName>
</protein>
<keyword evidence="8" id="KW-1185">Reference proteome</keyword>
<dbReference type="PIRSF" id="PIRSF005052">
    <property type="entry name" value="P-loopkin"/>
    <property type="match status" value="1"/>
</dbReference>
<dbReference type="NCBIfam" id="NF003828">
    <property type="entry name" value="PRK05416.1"/>
    <property type="match status" value="1"/>
</dbReference>